<protein>
    <submittedName>
        <fullName evidence="8">Two-component response regulator, SAPR family, consists of REC, wHTH and BTAD domains</fullName>
    </submittedName>
</protein>
<dbReference type="AlphaFoldDB" id="A0A1H3Q5M1"/>
<dbReference type="OrthoDB" id="3190595at2"/>
<keyword evidence="5" id="KW-0804">Transcription</keyword>
<dbReference type="STRING" id="1503961.SAMN05421736_10621"/>
<dbReference type="GO" id="GO:0000160">
    <property type="term" value="P:phosphorelay signal transduction system"/>
    <property type="evidence" value="ECO:0007669"/>
    <property type="project" value="UniProtKB-KW"/>
</dbReference>
<dbReference type="PROSITE" id="PS50110">
    <property type="entry name" value="RESPONSE_REGULATORY"/>
    <property type="match status" value="1"/>
</dbReference>
<dbReference type="SMART" id="SM01043">
    <property type="entry name" value="BTAD"/>
    <property type="match status" value="1"/>
</dbReference>
<dbReference type="InterPro" id="IPR051677">
    <property type="entry name" value="AfsR-DnrI-RedD_regulator"/>
</dbReference>
<evidence type="ECO:0000256" key="3">
    <source>
        <dbReference type="ARBA" id="ARBA00023015"/>
    </source>
</evidence>
<dbReference type="PANTHER" id="PTHR35807:SF2">
    <property type="entry name" value="TRANSCRIPTIONAL ACTIVATOR DOMAIN"/>
    <property type="match status" value="1"/>
</dbReference>
<dbReference type="InterPro" id="IPR016032">
    <property type="entry name" value="Sig_transdc_resp-reg_C-effctor"/>
</dbReference>
<evidence type="ECO:0000256" key="1">
    <source>
        <dbReference type="ARBA" id="ARBA00004496"/>
    </source>
</evidence>
<evidence type="ECO:0000256" key="2">
    <source>
        <dbReference type="ARBA" id="ARBA00023012"/>
    </source>
</evidence>
<dbReference type="Pfam" id="PF00072">
    <property type="entry name" value="Response_reg"/>
    <property type="match status" value="1"/>
</dbReference>
<dbReference type="InterPro" id="IPR011006">
    <property type="entry name" value="CheY-like_superfamily"/>
</dbReference>
<dbReference type="SUPFAM" id="SSF48452">
    <property type="entry name" value="TPR-like"/>
    <property type="match status" value="1"/>
</dbReference>
<organism evidence="8 9">
    <name type="scientific">Evansella caseinilytica</name>
    <dbReference type="NCBI Taxonomy" id="1503961"/>
    <lineage>
        <taxon>Bacteria</taxon>
        <taxon>Bacillati</taxon>
        <taxon>Bacillota</taxon>
        <taxon>Bacilli</taxon>
        <taxon>Bacillales</taxon>
        <taxon>Bacillaceae</taxon>
        <taxon>Evansella</taxon>
    </lineage>
</organism>
<evidence type="ECO:0000313" key="8">
    <source>
        <dbReference type="EMBL" id="SDZ08560.1"/>
    </source>
</evidence>
<keyword evidence="2" id="KW-0902">Two-component regulatory system</keyword>
<dbReference type="SUPFAM" id="SSF52172">
    <property type="entry name" value="CheY-like"/>
    <property type="match status" value="1"/>
</dbReference>
<dbReference type="EMBL" id="FNPI01000006">
    <property type="protein sequence ID" value="SDZ08560.1"/>
    <property type="molecule type" value="Genomic_DNA"/>
</dbReference>
<evidence type="ECO:0000256" key="5">
    <source>
        <dbReference type="ARBA" id="ARBA00023163"/>
    </source>
</evidence>
<comment type="subcellular location">
    <subcellularLocation>
        <location evidence="1">Cytoplasm</location>
    </subcellularLocation>
</comment>
<proteinExistence type="predicted"/>
<dbReference type="GO" id="GO:0003677">
    <property type="term" value="F:DNA binding"/>
    <property type="evidence" value="ECO:0007669"/>
    <property type="project" value="UniProtKB-KW"/>
</dbReference>
<dbReference type="InterPro" id="IPR036388">
    <property type="entry name" value="WH-like_DNA-bd_sf"/>
</dbReference>
<gene>
    <name evidence="8" type="ORF">SAMN05421736_10621</name>
</gene>
<dbReference type="Proteomes" id="UP000198935">
    <property type="component" value="Unassembled WGS sequence"/>
</dbReference>
<reference evidence="9" key="1">
    <citation type="submission" date="2016-10" db="EMBL/GenBank/DDBJ databases">
        <authorList>
            <person name="Varghese N."/>
            <person name="Submissions S."/>
        </authorList>
    </citation>
    <scope>NUCLEOTIDE SEQUENCE [LARGE SCALE GENOMIC DNA]</scope>
    <source>
        <strain evidence="9">SP</strain>
    </source>
</reference>
<keyword evidence="6" id="KW-0597">Phosphoprotein</keyword>
<dbReference type="SMART" id="SM00448">
    <property type="entry name" value="REC"/>
    <property type="match status" value="1"/>
</dbReference>
<feature type="domain" description="Response regulatory" evidence="7">
    <location>
        <begin position="2"/>
        <end position="116"/>
    </location>
</feature>
<dbReference type="InterPro" id="IPR005158">
    <property type="entry name" value="BTAD"/>
</dbReference>
<dbReference type="InterPro" id="IPR011990">
    <property type="entry name" value="TPR-like_helical_dom_sf"/>
</dbReference>
<dbReference type="GO" id="GO:0005737">
    <property type="term" value="C:cytoplasm"/>
    <property type="evidence" value="ECO:0007669"/>
    <property type="project" value="UniProtKB-SubCell"/>
</dbReference>
<dbReference type="InterPro" id="IPR001789">
    <property type="entry name" value="Sig_transdc_resp-reg_receiver"/>
</dbReference>
<dbReference type="PANTHER" id="PTHR35807">
    <property type="entry name" value="TRANSCRIPTIONAL REGULATOR REDD-RELATED"/>
    <property type="match status" value="1"/>
</dbReference>
<evidence type="ECO:0000256" key="6">
    <source>
        <dbReference type="PROSITE-ProRule" id="PRU00169"/>
    </source>
</evidence>
<name>A0A1H3Q5M1_9BACI</name>
<dbReference type="SUPFAM" id="SSF46894">
    <property type="entry name" value="C-terminal effector domain of the bipartite response regulators"/>
    <property type="match status" value="1"/>
</dbReference>
<keyword evidence="9" id="KW-1185">Reference proteome</keyword>
<keyword evidence="3" id="KW-0805">Transcription regulation</keyword>
<sequence length="381" mass="44611">MRVILVDDEPLALAYLEKLLAEIGELSIVGSYTNAYQATQSVILNRPDLVFLDIQLPETNGIELAEYFQSILPQVKIVFVTAFDEYAVKAFELNAVDYIMKPVQRKRLNETIRRVAHNEQAAVPASPQHAIRIGCFQTLHFYRYHHETSEKESIDVYWRTAKARELFSYLIQHRDQYVRKDILIDLFWPESDVQKGYAQLYAAVYQIRKMLSSLQLDSTIISVEKSYKLHLNDVKLDVDEWEKEWKELPDISVDTLPKYQKVLTAYSGDYLDEDGYLWAENERERLRVHFNDTVKKVIAFYIEQQNYPEAMSLCQHVQNQYPQSEDSYFLLMQVYAATGNHLLVTQEYDKLSRMLAAEYDIVVSEPIQHWYEAWKKSGGTM</sequence>
<evidence type="ECO:0000259" key="7">
    <source>
        <dbReference type="PROSITE" id="PS50110"/>
    </source>
</evidence>
<dbReference type="Gene3D" id="1.25.40.10">
    <property type="entry name" value="Tetratricopeptide repeat domain"/>
    <property type="match status" value="1"/>
</dbReference>
<dbReference type="Pfam" id="PF03704">
    <property type="entry name" value="BTAD"/>
    <property type="match status" value="1"/>
</dbReference>
<accession>A0A1H3Q5M1</accession>
<evidence type="ECO:0000313" key="9">
    <source>
        <dbReference type="Proteomes" id="UP000198935"/>
    </source>
</evidence>
<dbReference type="Gene3D" id="1.10.10.10">
    <property type="entry name" value="Winged helix-like DNA-binding domain superfamily/Winged helix DNA-binding domain"/>
    <property type="match status" value="1"/>
</dbReference>
<dbReference type="Gene3D" id="3.40.50.2300">
    <property type="match status" value="1"/>
</dbReference>
<dbReference type="GO" id="GO:0006355">
    <property type="term" value="P:regulation of DNA-templated transcription"/>
    <property type="evidence" value="ECO:0007669"/>
    <property type="project" value="InterPro"/>
</dbReference>
<feature type="modified residue" description="4-aspartylphosphate" evidence="6">
    <location>
        <position position="53"/>
    </location>
</feature>
<keyword evidence="4" id="KW-0238">DNA-binding</keyword>
<evidence type="ECO:0000256" key="4">
    <source>
        <dbReference type="ARBA" id="ARBA00023125"/>
    </source>
</evidence>